<dbReference type="KEGG" id="bfm:BP422_22070"/>
<dbReference type="EMBL" id="CP018145">
    <property type="protein sequence ID" value="ASJ55995.1"/>
    <property type="molecule type" value="Genomic_DNA"/>
</dbReference>
<evidence type="ECO:0000256" key="1">
    <source>
        <dbReference type="SAM" id="MobiDB-lite"/>
    </source>
</evidence>
<sequence>MTFTIGCIGTLKDWLTKTLEMNLMKGKNTIDIDDFKEYALSLNQCIKMIREAREGEISLEESDEKKKTLYSLLMANGNFGSDDNNEEVDQSNSPVKKNNKKGKPGKRNPKRDTVGGAKESGSDAV</sequence>
<accession>A0A220MML2</accession>
<dbReference type="AlphaFoldDB" id="A0A220MML2"/>
<dbReference type="Proteomes" id="UP000197781">
    <property type="component" value="Chromosome"/>
</dbReference>
<evidence type="ECO:0000313" key="2">
    <source>
        <dbReference type="EMBL" id="ASJ55995.1"/>
    </source>
</evidence>
<gene>
    <name evidence="2" type="ORF">BP422_22070</name>
</gene>
<reference evidence="2 3" key="1">
    <citation type="submission" date="2016-11" db="EMBL/GenBank/DDBJ databases">
        <authorList>
            <person name="Jaros S."/>
            <person name="Januszkiewicz K."/>
            <person name="Wedrychowicz H."/>
        </authorList>
    </citation>
    <scope>NUCLEOTIDE SEQUENCE [LARGE SCALE GENOMIC DNA]</scope>
    <source>
        <strain evidence="2 3">NF2</strain>
    </source>
</reference>
<name>A0A220MML2_9BACL</name>
<evidence type="ECO:0000313" key="3">
    <source>
        <dbReference type="Proteomes" id="UP000197781"/>
    </source>
</evidence>
<protein>
    <submittedName>
        <fullName evidence="2">Uncharacterized protein</fullName>
    </submittedName>
</protein>
<proteinExistence type="predicted"/>
<feature type="region of interest" description="Disordered" evidence="1">
    <location>
        <begin position="78"/>
        <end position="125"/>
    </location>
</feature>
<organism evidence="2 3">
    <name type="scientific">Brevibacillus formosus</name>
    <dbReference type="NCBI Taxonomy" id="54913"/>
    <lineage>
        <taxon>Bacteria</taxon>
        <taxon>Bacillati</taxon>
        <taxon>Bacillota</taxon>
        <taxon>Bacilli</taxon>
        <taxon>Bacillales</taxon>
        <taxon>Paenibacillaceae</taxon>
        <taxon>Brevibacillus</taxon>
    </lineage>
</organism>
<dbReference type="RefSeq" id="WP_088909612.1">
    <property type="nucleotide sequence ID" value="NZ_CP018145.1"/>
</dbReference>
<feature type="compositionally biased region" description="Basic residues" evidence="1">
    <location>
        <begin position="97"/>
        <end position="109"/>
    </location>
</feature>